<sequence length="104" mass="11184">ASSKTTTPTCLQSKRVLCFSLSSSPHVSIRFNIVAVGKKHASVPISSSGMGVEDLKKSMSASNGEKYLKFEISNLGLGLARFFIGSLFLFGTLFSFLYIALCPL</sequence>
<gene>
    <name evidence="2" type="ORF">AABB24_016016</name>
</gene>
<keyword evidence="1" id="KW-1133">Transmembrane helix</keyword>
<protein>
    <submittedName>
        <fullName evidence="2">Uncharacterized protein</fullName>
    </submittedName>
</protein>
<evidence type="ECO:0000313" key="3">
    <source>
        <dbReference type="Proteomes" id="UP001627284"/>
    </source>
</evidence>
<dbReference type="AlphaFoldDB" id="A0ABD2TSJ1"/>
<comment type="caution">
    <text evidence="2">The sequence shown here is derived from an EMBL/GenBank/DDBJ whole genome shotgun (WGS) entry which is preliminary data.</text>
</comment>
<keyword evidence="3" id="KW-1185">Reference proteome</keyword>
<evidence type="ECO:0000313" key="2">
    <source>
        <dbReference type="EMBL" id="KAL3359243.1"/>
    </source>
</evidence>
<accession>A0ABD2TSJ1</accession>
<organism evidence="2 3">
    <name type="scientific">Solanum stoloniferum</name>
    <dbReference type="NCBI Taxonomy" id="62892"/>
    <lineage>
        <taxon>Eukaryota</taxon>
        <taxon>Viridiplantae</taxon>
        <taxon>Streptophyta</taxon>
        <taxon>Embryophyta</taxon>
        <taxon>Tracheophyta</taxon>
        <taxon>Spermatophyta</taxon>
        <taxon>Magnoliopsida</taxon>
        <taxon>eudicotyledons</taxon>
        <taxon>Gunneridae</taxon>
        <taxon>Pentapetalae</taxon>
        <taxon>asterids</taxon>
        <taxon>lamiids</taxon>
        <taxon>Solanales</taxon>
        <taxon>Solanaceae</taxon>
        <taxon>Solanoideae</taxon>
        <taxon>Solaneae</taxon>
        <taxon>Solanum</taxon>
    </lineage>
</organism>
<keyword evidence="1" id="KW-0472">Membrane</keyword>
<reference evidence="2 3" key="1">
    <citation type="submission" date="2024-05" db="EMBL/GenBank/DDBJ databases">
        <title>De novo assembly of an allotetraploid wild potato.</title>
        <authorList>
            <person name="Hosaka A.J."/>
        </authorList>
    </citation>
    <scope>NUCLEOTIDE SEQUENCE [LARGE SCALE GENOMIC DNA]</scope>
    <source>
        <tissue evidence="2">Young leaves</tissue>
    </source>
</reference>
<feature type="transmembrane region" description="Helical" evidence="1">
    <location>
        <begin position="79"/>
        <end position="101"/>
    </location>
</feature>
<feature type="non-terminal residue" evidence="2">
    <location>
        <position position="1"/>
    </location>
</feature>
<name>A0ABD2TSJ1_9SOLN</name>
<dbReference type="EMBL" id="JBJKTR010000009">
    <property type="protein sequence ID" value="KAL3359243.1"/>
    <property type="molecule type" value="Genomic_DNA"/>
</dbReference>
<keyword evidence="1" id="KW-0812">Transmembrane</keyword>
<dbReference type="Proteomes" id="UP001627284">
    <property type="component" value="Unassembled WGS sequence"/>
</dbReference>
<evidence type="ECO:0000256" key="1">
    <source>
        <dbReference type="SAM" id="Phobius"/>
    </source>
</evidence>
<proteinExistence type="predicted"/>